<dbReference type="PANTHER" id="PTHR11726">
    <property type="entry name" value="60S RIBOSOMAL PROTEIN L10"/>
    <property type="match status" value="1"/>
</dbReference>
<reference evidence="5" key="1">
    <citation type="submission" date="2007-06" db="EMBL/GenBank/DDBJ databases">
        <title>Complete sequence of Methanococcus vannielii SB.</title>
        <authorList>
            <consortium name="US DOE Joint Genome Institute"/>
            <person name="Copeland A."/>
            <person name="Lucas S."/>
            <person name="Lapidus A."/>
            <person name="Barry K."/>
            <person name="Glavina del Rio T."/>
            <person name="Dalin E."/>
            <person name="Tice H."/>
            <person name="Pitluck S."/>
            <person name="Chain P."/>
            <person name="Malfatti S."/>
            <person name="Shin M."/>
            <person name="Vergez L."/>
            <person name="Schmutz J."/>
            <person name="Larimer F."/>
            <person name="Land M."/>
            <person name="Hauser L."/>
            <person name="Kyrpides N."/>
            <person name="Anderson I."/>
            <person name="Sieprawska-Lupa M."/>
            <person name="Whitman W.B."/>
            <person name="Richardson P."/>
        </authorList>
    </citation>
    <scope>NUCLEOTIDE SEQUENCE [LARGE SCALE GENOMIC DNA]</scope>
    <source>
        <strain evidence="5">SB</strain>
    </source>
</reference>
<dbReference type="Pfam" id="PF00252">
    <property type="entry name" value="Ribosomal_L16"/>
    <property type="match status" value="1"/>
</dbReference>
<dbReference type="PIRSF" id="PIRSF005590">
    <property type="entry name" value="Ribosomal_L10"/>
    <property type="match status" value="1"/>
</dbReference>
<dbReference type="GO" id="GO:1990904">
    <property type="term" value="C:ribonucleoprotein complex"/>
    <property type="evidence" value="ECO:0007669"/>
    <property type="project" value="UniProtKB-KW"/>
</dbReference>
<dbReference type="Gene3D" id="3.90.1170.10">
    <property type="entry name" value="Ribosomal protein L10e/L16"/>
    <property type="match status" value="1"/>
</dbReference>
<evidence type="ECO:0000313" key="6">
    <source>
        <dbReference type="Proteomes" id="UP000001107"/>
    </source>
</evidence>
<dbReference type="InterPro" id="IPR022981">
    <property type="entry name" value="Ribosomal_uL16_arc"/>
</dbReference>
<dbReference type="AlphaFoldDB" id="A6UPT3"/>
<evidence type="ECO:0000256" key="2">
    <source>
        <dbReference type="ARBA" id="ARBA00022980"/>
    </source>
</evidence>
<dbReference type="GO" id="GO:0005840">
    <property type="term" value="C:ribosome"/>
    <property type="evidence" value="ECO:0007669"/>
    <property type="project" value="UniProtKB-KW"/>
</dbReference>
<dbReference type="eggNOG" id="arCOG04113">
    <property type="taxonomic scope" value="Archaea"/>
</dbReference>
<dbReference type="STRING" id="406327.Mevan_0599"/>
<sequence>MAFYKHENHGGTIMALRPARCYRDTTKRAYTRKEYVRAVPQPKVVHYVMGNTSADFPVEFHLVSKVDILVRHNALEASRIAGNKYILRECGRLGYKFHIRVYPHQILRENKMAAGAGADRISDGMRLSFGKAVGTAAKVAKGQTIISISVNPDKYKEAKEALRRCSMKLPAACKVVVVKGQDLIKD</sequence>
<dbReference type="EMBL" id="CP000742">
    <property type="protein sequence ID" value="ABR54505.1"/>
    <property type="molecule type" value="Genomic_DNA"/>
</dbReference>
<dbReference type="NCBIfam" id="NF003239">
    <property type="entry name" value="PRK04199.1-4"/>
    <property type="match status" value="1"/>
</dbReference>
<dbReference type="KEGG" id="mvn:Mevan_0599"/>
<evidence type="ECO:0000256" key="4">
    <source>
        <dbReference type="HAMAP-Rule" id="MF_00448"/>
    </source>
</evidence>
<accession>A6UPT3</accession>
<comment type="similarity">
    <text evidence="1 4">Belongs to the universal ribosomal protein uL16 family.</text>
</comment>
<keyword evidence="6" id="KW-1185">Reference proteome</keyword>
<dbReference type="CDD" id="cd01433">
    <property type="entry name" value="Ribosomal_L16_L10e"/>
    <property type="match status" value="1"/>
</dbReference>
<dbReference type="GO" id="GO:0006412">
    <property type="term" value="P:translation"/>
    <property type="evidence" value="ECO:0007669"/>
    <property type="project" value="UniProtKB-UniRule"/>
</dbReference>
<dbReference type="InterPro" id="IPR047873">
    <property type="entry name" value="Ribosomal_uL16"/>
</dbReference>
<dbReference type="PROSITE" id="PS01257">
    <property type="entry name" value="RIBOSOMAL_L10E"/>
    <property type="match status" value="1"/>
</dbReference>
<dbReference type="InterPro" id="IPR016180">
    <property type="entry name" value="Ribosomal_uL16_dom"/>
</dbReference>
<organism evidence="5 6">
    <name type="scientific">Methanococcus vannielii (strain ATCC 35089 / DSM 1224 / JCM 13029 / OCM 148 / SB)</name>
    <dbReference type="NCBI Taxonomy" id="406327"/>
    <lineage>
        <taxon>Archaea</taxon>
        <taxon>Methanobacteriati</taxon>
        <taxon>Methanobacteriota</taxon>
        <taxon>Methanomada group</taxon>
        <taxon>Methanococci</taxon>
        <taxon>Methanococcales</taxon>
        <taxon>Methanococcaceae</taxon>
        <taxon>Methanococcus</taxon>
    </lineage>
</organism>
<dbReference type="InterPro" id="IPR001197">
    <property type="entry name" value="Ribosomal_uL16_euk_arch"/>
</dbReference>
<dbReference type="Proteomes" id="UP000001107">
    <property type="component" value="Chromosome"/>
</dbReference>
<dbReference type="GO" id="GO:0003735">
    <property type="term" value="F:structural constituent of ribosome"/>
    <property type="evidence" value="ECO:0007669"/>
    <property type="project" value="InterPro"/>
</dbReference>
<proteinExistence type="inferred from homology"/>
<name>A6UPT3_METVS</name>
<keyword evidence="3 4" id="KW-0687">Ribonucleoprotein</keyword>
<dbReference type="InterPro" id="IPR018255">
    <property type="entry name" value="Ribosomal_uL16_CS_euk_arc"/>
</dbReference>
<evidence type="ECO:0000256" key="1">
    <source>
        <dbReference type="ARBA" id="ARBA00008931"/>
    </source>
</evidence>
<dbReference type="HOGENOM" id="CLU_084051_0_2_2"/>
<evidence type="ECO:0000256" key="3">
    <source>
        <dbReference type="ARBA" id="ARBA00023274"/>
    </source>
</evidence>
<dbReference type="InterPro" id="IPR036920">
    <property type="entry name" value="Ribosomal_uL16_sf"/>
</dbReference>
<evidence type="ECO:0000313" key="5">
    <source>
        <dbReference type="EMBL" id="ABR54505.1"/>
    </source>
</evidence>
<gene>
    <name evidence="4" type="primary">rpl10e</name>
    <name evidence="5" type="ordered locus">Mevan_0599</name>
</gene>
<dbReference type="NCBIfam" id="TIGR00279">
    <property type="entry name" value="uL16_euk_arch"/>
    <property type="match status" value="1"/>
</dbReference>
<dbReference type="SUPFAM" id="SSF54686">
    <property type="entry name" value="Ribosomal protein L16p/L10e"/>
    <property type="match status" value="1"/>
</dbReference>
<dbReference type="HAMAP" id="MF_00448">
    <property type="entry name" value="Ribosomal_uL16_arch"/>
    <property type="match status" value="1"/>
</dbReference>
<protein>
    <recommendedName>
        <fullName evidence="4">Large ribosomal subunit protein uL16</fullName>
    </recommendedName>
</protein>
<keyword evidence="2 4" id="KW-0689">Ribosomal protein</keyword>